<gene>
    <name evidence="2" type="ORF">CLOBOL_03793</name>
</gene>
<reference evidence="2 3" key="2">
    <citation type="submission" date="2007-09" db="EMBL/GenBank/DDBJ databases">
        <title>Draft genome sequence of Clostridium bolteae (ATCC BAA-613).</title>
        <authorList>
            <person name="Sudarsanam P."/>
            <person name="Ley R."/>
            <person name="Guruge J."/>
            <person name="Turnbaugh P.J."/>
            <person name="Mahowald M."/>
            <person name="Liep D."/>
            <person name="Gordon J."/>
        </authorList>
    </citation>
    <scope>NUCLEOTIDE SEQUENCE [LARGE SCALE GENOMIC DNA]</scope>
    <source>
        <strain evidence="3">ATCC BAA-613 / DSM 15670 / CCUG 46953 / JCM 12243 / WAL 16351</strain>
    </source>
</reference>
<sequence>MRKSVRLLYDKNKKTGYFGTVLLIICIIRNKYHTI</sequence>
<dbReference type="Proteomes" id="UP000005396">
    <property type="component" value="Unassembled WGS sequence"/>
</dbReference>
<evidence type="ECO:0000313" key="3">
    <source>
        <dbReference type="Proteomes" id="UP000005396"/>
    </source>
</evidence>
<protein>
    <submittedName>
        <fullName evidence="2">Uncharacterized protein</fullName>
    </submittedName>
</protein>
<reference evidence="2 3" key="1">
    <citation type="submission" date="2007-08" db="EMBL/GenBank/DDBJ databases">
        <authorList>
            <person name="Fulton L."/>
            <person name="Clifton S."/>
            <person name="Fulton B."/>
            <person name="Xu J."/>
            <person name="Minx P."/>
            <person name="Pepin K.H."/>
            <person name="Johnson M."/>
            <person name="Thiruvilangam P."/>
            <person name="Bhonagiri V."/>
            <person name="Nash W.E."/>
            <person name="Mardis E.R."/>
            <person name="Wilson R.K."/>
        </authorList>
    </citation>
    <scope>NUCLEOTIDE SEQUENCE [LARGE SCALE GENOMIC DNA]</scope>
    <source>
        <strain evidence="3">ATCC BAA-613 / DSM 15670 / CCUG 46953 / JCM 12243 / WAL 16351</strain>
    </source>
</reference>
<evidence type="ECO:0000256" key="1">
    <source>
        <dbReference type="SAM" id="Phobius"/>
    </source>
</evidence>
<organism evidence="2 3">
    <name type="scientific">Enterocloster bolteae (strain ATCC BAA-613 / DSM 15670 / CCUG 46953 / JCM 12243 / WAL 16351)</name>
    <name type="common">Clostridium bolteae</name>
    <dbReference type="NCBI Taxonomy" id="411902"/>
    <lineage>
        <taxon>Bacteria</taxon>
        <taxon>Bacillati</taxon>
        <taxon>Bacillota</taxon>
        <taxon>Clostridia</taxon>
        <taxon>Lachnospirales</taxon>
        <taxon>Lachnospiraceae</taxon>
        <taxon>Enterocloster</taxon>
    </lineage>
</organism>
<proteinExistence type="predicted"/>
<dbReference type="PaxDb" id="411902-CLOBOL_03793"/>
<comment type="caution">
    <text evidence="2">The sequence shown here is derived from an EMBL/GenBank/DDBJ whole genome shotgun (WGS) entry which is preliminary data.</text>
</comment>
<dbReference type="HOGENOM" id="CLU_3364169_0_0_9"/>
<dbReference type="EMBL" id="ABCC02000033">
    <property type="protein sequence ID" value="EDP15622.1"/>
    <property type="molecule type" value="Genomic_DNA"/>
</dbReference>
<name>A8RTU4_ENTBW</name>
<keyword evidence="1" id="KW-1133">Transmembrane helix</keyword>
<keyword evidence="1" id="KW-0812">Transmembrane</keyword>
<evidence type="ECO:0000313" key="2">
    <source>
        <dbReference type="EMBL" id="EDP15622.1"/>
    </source>
</evidence>
<feature type="transmembrane region" description="Helical" evidence="1">
    <location>
        <begin position="15"/>
        <end position="32"/>
    </location>
</feature>
<dbReference type="AlphaFoldDB" id="A8RTU4"/>
<keyword evidence="1" id="KW-0472">Membrane</keyword>
<accession>A8RTU4</accession>